<dbReference type="PROSITE" id="PS51391">
    <property type="entry name" value="CID"/>
    <property type="match status" value="1"/>
</dbReference>
<feature type="compositionally biased region" description="Pro residues" evidence="3">
    <location>
        <begin position="18"/>
        <end position="27"/>
    </location>
</feature>
<keyword evidence="6" id="KW-1185">Reference proteome</keyword>
<sequence length="726" mass="76868">MAASTLPHAAGPYSPAVARPPPAPRCLPPTGSGPALPPRRCLTPPARGGPSSPPPHGLTPPAHGGPSSLPPYCLPASRRLALLPAAARPCAADPQPEKGDMRGRGGRKKIGAIWSKKCFKWVTAKRLHDTKFGGSVVFLAQIIGYSWEYPGNTIAPPMETGDGGGGGGGSFSEQRLIDKLNKLNNSAASIQTLSQWCIFHRKRAKRVVDTWEKQFNSATKDKKVSFLYLSNDILQNSKRKGRDYVNEFWNVLPRSLKHVYENGGEEGKKVVARLIGIWDERKVFGNHIGSLKDDILGDNPPTLDNNGNSSNPSSNPSSNSKATWKDSSTIIKKLTVGSMPEKIVTAYQSVLDQHFDEDTALNKCKSTVDVLERINKDIDDASTNGNQPASSLISDLQEQEKNLKQCIEQLESVDMARLSLVNQLKEALSEQESKSVVLRGLLQVARAEAERAIRLRKQLGGAIATSNTQSSSNPLMITPQDQTAAMMGSGLGSTPPQSQPLNPSTSIPPTVNAAGEESKISAAAMADKLASLSAPVLTSILSSLAAEHGGSPSGEFSGPPPGFHIEKRPRLEKTTQASDMGAPPFFGKASQVQQQIGAVPTLVGTQPPPPGPFPPPPPPLPSLLPPLMQQFGQNTGGIIGMGGPFGMMAGSMPPPPPLPNALPAGFPGPSGPPPPPPLPPAQSQPQQQQSPQAPQQSPTSGGFFQSSGMGFFPPVQVQQSPSAQRQ</sequence>
<name>A0AAQ3PXK2_PASNO</name>
<gene>
    <name evidence="5" type="ORF">U9M48_005417</name>
</gene>
<reference evidence="5 6" key="1">
    <citation type="submission" date="2024-02" db="EMBL/GenBank/DDBJ databases">
        <title>High-quality chromosome-scale genome assembly of Pensacola bahiagrass (Paspalum notatum Flugge var. saurae).</title>
        <authorList>
            <person name="Vega J.M."/>
            <person name="Podio M."/>
            <person name="Orjuela J."/>
            <person name="Siena L.A."/>
            <person name="Pessino S.C."/>
            <person name="Combes M.C."/>
            <person name="Mariac C."/>
            <person name="Albertini E."/>
            <person name="Pupilli F."/>
            <person name="Ortiz J.P.A."/>
            <person name="Leblanc O."/>
        </authorList>
    </citation>
    <scope>NUCLEOTIDE SEQUENCE [LARGE SCALE GENOMIC DNA]</scope>
    <source>
        <strain evidence="5">R1</strain>
        <tissue evidence="5">Leaf</tissue>
    </source>
</reference>
<feature type="region of interest" description="Disordered" evidence="3">
    <location>
        <begin position="546"/>
        <end position="566"/>
    </location>
</feature>
<evidence type="ECO:0000259" key="4">
    <source>
        <dbReference type="PROSITE" id="PS51391"/>
    </source>
</evidence>
<feature type="compositionally biased region" description="Pro residues" evidence="3">
    <location>
        <begin position="606"/>
        <end position="624"/>
    </location>
</feature>
<evidence type="ECO:0000256" key="2">
    <source>
        <dbReference type="SAM" id="Coils"/>
    </source>
</evidence>
<keyword evidence="1" id="KW-0507">mRNA processing</keyword>
<keyword evidence="2" id="KW-0175">Coiled coil</keyword>
<dbReference type="GO" id="GO:0031124">
    <property type="term" value="P:mRNA 3'-end processing"/>
    <property type="evidence" value="ECO:0007669"/>
    <property type="project" value="TreeGrafter"/>
</dbReference>
<dbReference type="GO" id="GO:0000993">
    <property type="term" value="F:RNA polymerase II complex binding"/>
    <property type="evidence" value="ECO:0007669"/>
    <property type="project" value="TreeGrafter"/>
</dbReference>
<feature type="compositionally biased region" description="Low complexity" evidence="3">
    <location>
        <begin position="547"/>
        <end position="557"/>
    </location>
</feature>
<feature type="coiled-coil region" evidence="2">
    <location>
        <begin position="389"/>
        <end position="416"/>
    </location>
</feature>
<dbReference type="EMBL" id="CP144745">
    <property type="protein sequence ID" value="WVZ54652.1"/>
    <property type="molecule type" value="Genomic_DNA"/>
</dbReference>
<feature type="region of interest" description="Disordered" evidence="3">
    <location>
        <begin position="1"/>
        <end position="70"/>
    </location>
</feature>
<dbReference type="AlphaFoldDB" id="A0AAQ3PXK2"/>
<dbReference type="SMART" id="SM00582">
    <property type="entry name" value="RPR"/>
    <property type="match status" value="1"/>
</dbReference>
<dbReference type="InterPro" id="IPR006569">
    <property type="entry name" value="CID_dom"/>
</dbReference>
<accession>A0AAQ3PXK2</accession>
<dbReference type="FunFam" id="1.25.40.90:FF:000018">
    <property type="entry name" value="ENTH/VHS family protein isoform 1"/>
    <property type="match status" value="1"/>
</dbReference>
<dbReference type="CDD" id="cd16981">
    <property type="entry name" value="CID_RPRD_like"/>
    <property type="match status" value="1"/>
</dbReference>
<feature type="compositionally biased region" description="Low complexity" evidence="3">
    <location>
        <begin position="305"/>
        <end position="320"/>
    </location>
</feature>
<evidence type="ECO:0000256" key="3">
    <source>
        <dbReference type="SAM" id="MobiDB-lite"/>
    </source>
</evidence>
<dbReference type="PANTHER" id="PTHR12460">
    <property type="entry name" value="CYCLIN-DEPENDENT KINASE INHIBITOR-RELATED PROTEIN"/>
    <property type="match status" value="1"/>
</dbReference>
<proteinExistence type="predicted"/>
<feature type="domain" description="CID" evidence="4">
    <location>
        <begin position="168"/>
        <end position="300"/>
    </location>
</feature>
<protein>
    <recommendedName>
        <fullName evidence="4">CID domain-containing protein</fullName>
    </recommendedName>
</protein>
<evidence type="ECO:0000256" key="1">
    <source>
        <dbReference type="ARBA" id="ARBA00022664"/>
    </source>
</evidence>
<dbReference type="InterPro" id="IPR008942">
    <property type="entry name" value="ENTH_VHS"/>
</dbReference>
<feature type="region of interest" description="Disordered" evidence="3">
    <location>
        <begin position="295"/>
        <end position="324"/>
    </location>
</feature>
<dbReference type="SUPFAM" id="SSF48464">
    <property type="entry name" value="ENTH/VHS domain"/>
    <property type="match status" value="1"/>
</dbReference>
<evidence type="ECO:0000313" key="5">
    <source>
        <dbReference type="EMBL" id="WVZ54652.1"/>
    </source>
</evidence>
<feature type="region of interest" description="Disordered" evidence="3">
    <location>
        <begin position="649"/>
        <end position="726"/>
    </location>
</feature>
<feature type="compositionally biased region" description="Low complexity" evidence="3">
    <location>
        <begin position="683"/>
        <end position="726"/>
    </location>
</feature>
<feature type="region of interest" description="Disordered" evidence="3">
    <location>
        <begin position="601"/>
        <end position="628"/>
    </location>
</feature>
<dbReference type="PANTHER" id="PTHR12460:SF37">
    <property type="entry name" value="EXPRESSED PROTEIN"/>
    <property type="match status" value="1"/>
</dbReference>
<feature type="compositionally biased region" description="Pro residues" evidence="3">
    <location>
        <begin position="669"/>
        <end position="682"/>
    </location>
</feature>
<feature type="region of interest" description="Disordered" evidence="3">
    <location>
        <begin position="574"/>
        <end position="593"/>
    </location>
</feature>
<dbReference type="Gene3D" id="1.25.40.90">
    <property type="match status" value="1"/>
</dbReference>
<evidence type="ECO:0000313" key="6">
    <source>
        <dbReference type="Proteomes" id="UP001341281"/>
    </source>
</evidence>
<organism evidence="5 6">
    <name type="scientific">Paspalum notatum var. saurae</name>
    <dbReference type="NCBI Taxonomy" id="547442"/>
    <lineage>
        <taxon>Eukaryota</taxon>
        <taxon>Viridiplantae</taxon>
        <taxon>Streptophyta</taxon>
        <taxon>Embryophyta</taxon>
        <taxon>Tracheophyta</taxon>
        <taxon>Spermatophyta</taxon>
        <taxon>Magnoliopsida</taxon>
        <taxon>Liliopsida</taxon>
        <taxon>Poales</taxon>
        <taxon>Poaceae</taxon>
        <taxon>PACMAD clade</taxon>
        <taxon>Panicoideae</taxon>
        <taxon>Andropogonodae</taxon>
        <taxon>Paspaleae</taxon>
        <taxon>Paspalinae</taxon>
        <taxon>Paspalum</taxon>
    </lineage>
</organism>
<dbReference type="Proteomes" id="UP001341281">
    <property type="component" value="Chromosome 01"/>
</dbReference>
<dbReference type="GO" id="GO:0005634">
    <property type="term" value="C:nucleus"/>
    <property type="evidence" value="ECO:0007669"/>
    <property type="project" value="UniProtKB-ARBA"/>
</dbReference>
<dbReference type="Pfam" id="PF04818">
    <property type="entry name" value="CID"/>
    <property type="match status" value="1"/>
</dbReference>